<dbReference type="Gene3D" id="2.115.10.20">
    <property type="entry name" value="Glycosyl hydrolase domain, family 43"/>
    <property type="match status" value="2"/>
</dbReference>
<keyword evidence="2" id="KW-0732">Signal</keyword>
<feature type="signal peptide" evidence="2">
    <location>
        <begin position="1"/>
        <end position="21"/>
    </location>
</feature>
<comment type="caution">
    <text evidence="3">The sequence shown here is derived from an EMBL/GenBank/DDBJ whole genome shotgun (WGS) entry which is preliminary data.</text>
</comment>
<keyword evidence="4" id="KW-1185">Reference proteome</keyword>
<evidence type="ECO:0000256" key="1">
    <source>
        <dbReference type="SAM" id="MobiDB-lite"/>
    </source>
</evidence>
<feature type="region of interest" description="Disordered" evidence="1">
    <location>
        <begin position="28"/>
        <end position="59"/>
    </location>
</feature>
<dbReference type="InterPro" id="IPR023296">
    <property type="entry name" value="Glyco_hydro_beta-prop_sf"/>
</dbReference>
<dbReference type="RefSeq" id="WP_139096644.1">
    <property type="nucleotide sequence ID" value="NZ_VDFW01000007.1"/>
</dbReference>
<evidence type="ECO:0000256" key="2">
    <source>
        <dbReference type="SAM" id="SignalP"/>
    </source>
</evidence>
<feature type="chain" id="PRO_5022789529" evidence="2">
    <location>
        <begin position="22"/>
        <end position="500"/>
    </location>
</feature>
<dbReference type="OrthoDB" id="3657989at2"/>
<dbReference type="EMBL" id="VDFW01000007">
    <property type="protein sequence ID" value="TNC27036.1"/>
    <property type="molecule type" value="Genomic_DNA"/>
</dbReference>
<dbReference type="Proteomes" id="UP000305546">
    <property type="component" value="Unassembled WGS sequence"/>
</dbReference>
<name>A0A5C4M3S2_9PSEU</name>
<organism evidence="3 4">
    <name type="scientific">Amycolatopsis alkalitolerans</name>
    <dbReference type="NCBI Taxonomy" id="2547244"/>
    <lineage>
        <taxon>Bacteria</taxon>
        <taxon>Bacillati</taxon>
        <taxon>Actinomycetota</taxon>
        <taxon>Actinomycetes</taxon>
        <taxon>Pseudonocardiales</taxon>
        <taxon>Pseudonocardiaceae</taxon>
        <taxon>Amycolatopsis</taxon>
    </lineage>
</organism>
<dbReference type="SUPFAM" id="SSF75005">
    <property type="entry name" value="Arabinanase/levansucrase/invertase"/>
    <property type="match status" value="1"/>
</dbReference>
<evidence type="ECO:0000313" key="4">
    <source>
        <dbReference type="Proteomes" id="UP000305546"/>
    </source>
</evidence>
<sequence length="500" mass="51438">MRGFRHRLAAALLTVALGAAAAACSPGTAQTQAEGPAGGLGGTPASREPAPSNVALSTAADRDSSGVVAAGGAGAPYNYGPTVMIEGGKVRMWWCSQYPFALPPGDDILYGESASLDGPFTGPGGGAPPAVLSGDPGHFDGAHTCDPSVIRVDGIYYLYYTGAAGDHALGNAIGLATSTDGLTWTRVPGPIVSPSHDVHRDNLYGVGQPAAVYLDGWFYLMFTDTTGSGAGWNGAGQFILRAKDPTFAVGVESLTGKGFTAVASTTAPRTTSVVDAFSADLEWVDALGAFAIAHETQGGTTLTFWNRDFTAHPYQAVTIPGPWQEGPGLVRRPDGHAPAETADPCGRVPFDVMRATRVGEANAPTDLRHFGLDVTGIQGCADARRTLGVLDGFAMPSPVRTMDLVVDGKVVRIDRRSVAEQLATHVLDQRIAALDGVPVAAHLGSGAPAVQAPGLGLGFLLDGKLWPAHPNSVASLNGSAVEPVSAARWHSYPQAATLGN</sequence>
<accession>A0A5C4M3S2</accession>
<reference evidence="3 4" key="1">
    <citation type="submission" date="2019-06" db="EMBL/GenBank/DDBJ databases">
        <title>Amycolatopsis alkalitolerans sp. nov., isolated from Gastrodia elata Blume.</title>
        <authorList>
            <person name="Narsing Rao M.P."/>
            <person name="Li W.J."/>
        </authorList>
    </citation>
    <scope>NUCLEOTIDE SEQUENCE [LARGE SCALE GENOMIC DNA]</scope>
    <source>
        <strain evidence="3 4">SYSUP0005</strain>
    </source>
</reference>
<protein>
    <submittedName>
        <fullName evidence="3">Beta-xylosidase</fullName>
    </submittedName>
</protein>
<proteinExistence type="predicted"/>
<dbReference type="AlphaFoldDB" id="A0A5C4M3S2"/>
<evidence type="ECO:0000313" key="3">
    <source>
        <dbReference type="EMBL" id="TNC27036.1"/>
    </source>
</evidence>
<gene>
    <name evidence="3" type="ORF">FG385_11480</name>
</gene>
<dbReference type="PROSITE" id="PS51257">
    <property type="entry name" value="PROKAR_LIPOPROTEIN"/>
    <property type="match status" value="1"/>
</dbReference>